<accession>B1XZW1</accession>
<protein>
    <submittedName>
        <fullName evidence="1">GYD family protein</fullName>
    </submittedName>
</protein>
<dbReference type="STRING" id="395495.Lcho_1821"/>
<dbReference type="AlphaFoldDB" id="B1XZW1"/>
<dbReference type="EMBL" id="CP001013">
    <property type="protein sequence ID" value="ACB34088.1"/>
    <property type="molecule type" value="Genomic_DNA"/>
</dbReference>
<keyword evidence="2" id="KW-1185">Reference proteome</keyword>
<dbReference type="Proteomes" id="UP000001693">
    <property type="component" value="Chromosome"/>
</dbReference>
<dbReference type="KEGG" id="lch:Lcho_1821"/>
<dbReference type="InterPro" id="IPR014845">
    <property type="entry name" value="GYD/TTHA1554"/>
</dbReference>
<dbReference type="eggNOG" id="COG4274">
    <property type="taxonomic scope" value="Bacteria"/>
</dbReference>
<dbReference type="HOGENOM" id="CLU_155227_2_0_4"/>
<dbReference type="Pfam" id="PF08734">
    <property type="entry name" value="GYD"/>
    <property type="match status" value="1"/>
</dbReference>
<dbReference type="OrthoDB" id="5243930at2"/>
<proteinExistence type="predicted"/>
<evidence type="ECO:0000313" key="2">
    <source>
        <dbReference type="Proteomes" id="UP000001693"/>
    </source>
</evidence>
<dbReference type="RefSeq" id="WP_012346849.1">
    <property type="nucleotide sequence ID" value="NC_010524.1"/>
</dbReference>
<evidence type="ECO:0000313" key="1">
    <source>
        <dbReference type="EMBL" id="ACB34088.1"/>
    </source>
</evidence>
<name>B1XZW1_LEPCP</name>
<sequence length="97" mass="10744">MATYVCLCTFTDQGIRNIKESVHRAEAVQAAGRKLGVEMKSILWTQGNYDLVVTFEAKDEQAMTAFGLAVGMQGNVRTQTLRAFSREDMQQILAKVG</sequence>
<organism evidence="1 2">
    <name type="scientific">Leptothrix cholodnii (strain ATCC 51168 / LMG 8142 / SP-6)</name>
    <name type="common">Leptothrix discophora (strain SP-6)</name>
    <dbReference type="NCBI Taxonomy" id="395495"/>
    <lineage>
        <taxon>Bacteria</taxon>
        <taxon>Pseudomonadati</taxon>
        <taxon>Pseudomonadota</taxon>
        <taxon>Betaproteobacteria</taxon>
        <taxon>Burkholderiales</taxon>
        <taxon>Sphaerotilaceae</taxon>
        <taxon>Leptothrix</taxon>
    </lineage>
</organism>
<gene>
    <name evidence="1" type="ordered locus">Lcho_1821</name>
</gene>
<reference evidence="1 2" key="1">
    <citation type="submission" date="2008-03" db="EMBL/GenBank/DDBJ databases">
        <title>Complete sequence of Leptothrix cholodnii SP-6.</title>
        <authorList>
            <consortium name="US DOE Joint Genome Institute"/>
            <person name="Copeland A."/>
            <person name="Lucas S."/>
            <person name="Lapidus A."/>
            <person name="Glavina del Rio T."/>
            <person name="Dalin E."/>
            <person name="Tice H."/>
            <person name="Bruce D."/>
            <person name="Goodwin L."/>
            <person name="Pitluck S."/>
            <person name="Chertkov O."/>
            <person name="Brettin T."/>
            <person name="Detter J.C."/>
            <person name="Han C."/>
            <person name="Kuske C.R."/>
            <person name="Schmutz J."/>
            <person name="Larimer F."/>
            <person name="Land M."/>
            <person name="Hauser L."/>
            <person name="Kyrpides N."/>
            <person name="Lykidis A."/>
            <person name="Emerson D."/>
            <person name="Richardson P."/>
        </authorList>
    </citation>
    <scope>NUCLEOTIDE SEQUENCE [LARGE SCALE GENOMIC DNA]</scope>
    <source>
        <strain evidence="2">ATCC 51168 / LMG 8142 / SP-6</strain>
    </source>
</reference>